<evidence type="ECO:0000256" key="1">
    <source>
        <dbReference type="ARBA" id="ARBA00004651"/>
    </source>
</evidence>
<protein>
    <submittedName>
        <fullName evidence="17">Uncharacterized protein</fullName>
    </submittedName>
</protein>
<feature type="domain" description="Ionotropic glutamate receptor C-terminal" evidence="15">
    <location>
        <begin position="625"/>
        <end position="966"/>
    </location>
</feature>
<keyword evidence="8 13" id="KW-0472">Membrane</keyword>
<name>A0AA40G5P4_9HYME</name>
<dbReference type="SUPFAM" id="SSF53850">
    <property type="entry name" value="Periplasmic binding protein-like II"/>
    <property type="match status" value="2"/>
</dbReference>
<feature type="signal peptide" evidence="14">
    <location>
        <begin position="1"/>
        <end position="16"/>
    </location>
</feature>
<dbReference type="Pfam" id="PF00060">
    <property type="entry name" value="Lig_chan"/>
    <property type="match status" value="2"/>
</dbReference>
<dbReference type="InterPro" id="IPR052192">
    <property type="entry name" value="Insect_Ionotropic_Sensory_Rcpt"/>
</dbReference>
<dbReference type="PANTHER" id="PTHR42643">
    <property type="entry name" value="IONOTROPIC RECEPTOR 20A-RELATED"/>
    <property type="match status" value="1"/>
</dbReference>
<comment type="subcellular location">
    <subcellularLocation>
        <location evidence="1">Cell membrane</location>
        <topology evidence="1">Multi-pass membrane protein</topology>
    </subcellularLocation>
</comment>
<keyword evidence="6 13" id="KW-1133">Transmembrane helix</keyword>
<evidence type="ECO:0000313" key="18">
    <source>
        <dbReference type="Proteomes" id="UP001177670"/>
    </source>
</evidence>
<evidence type="ECO:0000256" key="14">
    <source>
        <dbReference type="SAM" id="SignalP"/>
    </source>
</evidence>
<evidence type="ECO:0000256" key="5">
    <source>
        <dbReference type="ARBA" id="ARBA00022692"/>
    </source>
</evidence>
<keyword evidence="7" id="KW-0406">Ion transport</keyword>
<feature type="transmembrane region" description="Helical" evidence="13">
    <location>
        <begin position="803"/>
        <end position="829"/>
    </location>
</feature>
<evidence type="ECO:0000256" key="8">
    <source>
        <dbReference type="ARBA" id="ARBA00023136"/>
    </source>
</evidence>
<evidence type="ECO:0000256" key="10">
    <source>
        <dbReference type="ARBA" id="ARBA00023180"/>
    </source>
</evidence>
<dbReference type="Gene3D" id="3.40.190.10">
    <property type="entry name" value="Periplasmic binding protein-like II"/>
    <property type="match status" value="2"/>
</dbReference>
<proteinExistence type="inferred from homology"/>
<dbReference type="Pfam" id="PF10613">
    <property type="entry name" value="Lig_chan-Glu_bd"/>
    <property type="match status" value="2"/>
</dbReference>
<keyword evidence="18" id="KW-1185">Reference proteome</keyword>
<keyword evidence="12" id="KW-0407">Ion channel</keyword>
<organism evidence="17 18">
    <name type="scientific">Melipona bicolor</name>
    <dbReference type="NCBI Taxonomy" id="60889"/>
    <lineage>
        <taxon>Eukaryota</taxon>
        <taxon>Metazoa</taxon>
        <taxon>Ecdysozoa</taxon>
        <taxon>Arthropoda</taxon>
        <taxon>Hexapoda</taxon>
        <taxon>Insecta</taxon>
        <taxon>Pterygota</taxon>
        <taxon>Neoptera</taxon>
        <taxon>Endopterygota</taxon>
        <taxon>Hymenoptera</taxon>
        <taxon>Apocrita</taxon>
        <taxon>Aculeata</taxon>
        <taxon>Apoidea</taxon>
        <taxon>Anthophila</taxon>
        <taxon>Apidae</taxon>
        <taxon>Melipona</taxon>
    </lineage>
</organism>
<feature type="transmembrane region" description="Helical" evidence="13">
    <location>
        <begin position="278"/>
        <end position="302"/>
    </location>
</feature>
<dbReference type="GO" id="GO:0005886">
    <property type="term" value="C:plasma membrane"/>
    <property type="evidence" value="ECO:0007669"/>
    <property type="project" value="UniProtKB-SubCell"/>
</dbReference>
<dbReference type="Gene3D" id="1.10.287.70">
    <property type="match status" value="2"/>
</dbReference>
<evidence type="ECO:0000256" key="3">
    <source>
        <dbReference type="ARBA" id="ARBA00022448"/>
    </source>
</evidence>
<keyword evidence="4" id="KW-1003">Cell membrane</keyword>
<feature type="chain" id="PRO_5041360314" evidence="14">
    <location>
        <begin position="17"/>
        <end position="1075"/>
    </location>
</feature>
<sequence>MSLFAWFVIFMTKSMNEKYCYNPSGNPFHLLFDTEMLVMCYGDPILREWYSVDGNNTVTFDLMRWYPKGQVESSTAAVSLLTNLSLYERRNDLKGKVLRAVVVKNSALVTVKNNKLDGYFSRAISELENYLNFTVDIAFTELEFGIFNKTTKRWNGAVRLVASGEADIGIAEFSMTNIRLDYVDYMIPIITVRKSLYFKQQDVLTVKWFAYYKVYSFTLWMSLFMTIIIALFVLAFIRSQVESTNLIREISHEFIRVWGIFCQQGITAEFPQNSSLRLAYFTVLVTGIVTFAAYSASMISFVTARVHNVPFRTIQEFIDDDTYSLIVQKSSSDYDIFTKSKDPISKLMMQKLKPRDVLPVDINGAYYNICNDASLMYYSGFNRKLRRMVNFRTPCDIASIDVGRVDSLSLILPKNSQFTSVLNYYMQKLLNTGLLNRFKTEITFTEKTRFQPVGFNSSVSVLIIFLGDFNETSLAFTWSRVFSQLGISTTSLRFSELPRETRTFQSYMRRPLYVVILTTKESMDEFSMVTSRIDTSFSVWLVMFLPYWENPLRHVCQNPVGNPFNLKFNAEMLVLCYDQPLLREWYALPDNQTRTFNLATWKSSVGIKLETNSSLYGRRNLLGQTIRVSILEDSLFVELKNGVLTNFLGAVIKELSKSVNFKVEVASSVLIYGSWNEDKGIWTGVIGELILGRADIGVAEFSMTTSRLNIVDFTFPLILSRNRIYFKKPDGSFIHWSAYFKIFTRGIWSVIICLIVTTPIFLTLMKTRGRVALKVLADNYIHVWGIYCQQALSEFPNESSLRLAFLSIFLSSLIVLSAYSASLISFLTVSTVTLPFTTMEEFANHGSYKLITYKNSADYEMIIASNTTLFEKLKKLLKKKEYLPVTAHEGFTQVCNEKVGFYLSEAIKKAASPLPCVISSIEADRIDNLGLILRKNSPYTGVVNYYLRRFKDNGVLTKLKNSFLGVKKSHTKEDVTVTLTGVVPILCLLAGGIVFSCLVLMLERTCHNFWRCKYKRSFKSALRRKFFDEKLVVDPANKESRMKDLVENYQENYQPKIPCNKISSTQYKGDLFYRD</sequence>
<dbReference type="AlphaFoldDB" id="A0AA40G5P4"/>
<dbReference type="SMART" id="SM00918">
    <property type="entry name" value="Lig_chan-Glu_bd"/>
    <property type="match status" value="2"/>
</dbReference>
<dbReference type="Proteomes" id="UP001177670">
    <property type="component" value="Unassembled WGS sequence"/>
</dbReference>
<dbReference type="GO" id="GO:0015276">
    <property type="term" value="F:ligand-gated monoatomic ion channel activity"/>
    <property type="evidence" value="ECO:0007669"/>
    <property type="project" value="InterPro"/>
</dbReference>
<dbReference type="GO" id="GO:0050906">
    <property type="term" value="P:detection of stimulus involved in sensory perception"/>
    <property type="evidence" value="ECO:0007669"/>
    <property type="project" value="UniProtKB-ARBA"/>
</dbReference>
<evidence type="ECO:0000313" key="17">
    <source>
        <dbReference type="EMBL" id="KAK1131333.1"/>
    </source>
</evidence>
<feature type="transmembrane region" description="Helical" evidence="13">
    <location>
        <begin position="217"/>
        <end position="237"/>
    </location>
</feature>
<comment type="similarity">
    <text evidence="2">Belongs to the glutamate-gated ion channel (TC 1.A.10.1) family.</text>
</comment>
<dbReference type="InterPro" id="IPR019594">
    <property type="entry name" value="Glu/Gly-bd"/>
</dbReference>
<feature type="transmembrane region" description="Helical" evidence="13">
    <location>
        <begin position="746"/>
        <end position="764"/>
    </location>
</feature>
<dbReference type="PANTHER" id="PTHR42643:SF32">
    <property type="entry name" value="IONOTROPIC RECEPTOR 31A, ISOFORM C-RELATED"/>
    <property type="match status" value="1"/>
</dbReference>
<keyword evidence="9" id="KW-0675">Receptor</keyword>
<reference evidence="17" key="1">
    <citation type="submission" date="2021-10" db="EMBL/GenBank/DDBJ databases">
        <title>Melipona bicolor Genome sequencing and assembly.</title>
        <authorList>
            <person name="Araujo N.S."/>
            <person name="Arias M.C."/>
        </authorList>
    </citation>
    <scope>NUCLEOTIDE SEQUENCE</scope>
    <source>
        <strain evidence="17">USP_2M_L1-L4_2017</strain>
        <tissue evidence="17">Whole body</tissue>
    </source>
</reference>
<evidence type="ECO:0000256" key="4">
    <source>
        <dbReference type="ARBA" id="ARBA00022475"/>
    </source>
</evidence>
<comment type="caution">
    <text evidence="17">The sequence shown here is derived from an EMBL/GenBank/DDBJ whole genome shotgun (WGS) entry which is preliminary data.</text>
</comment>
<dbReference type="InterPro" id="IPR001320">
    <property type="entry name" value="Iontro_rcpt_C"/>
</dbReference>
<feature type="domain" description="Ionotropic glutamate receptor L-glutamate and glycine-binding" evidence="16">
    <location>
        <begin position="635"/>
        <end position="691"/>
    </location>
</feature>
<evidence type="ECO:0000256" key="9">
    <source>
        <dbReference type="ARBA" id="ARBA00023170"/>
    </source>
</evidence>
<keyword evidence="10" id="KW-0325">Glycoprotein</keyword>
<keyword evidence="11" id="KW-1071">Ligand-gated ion channel</keyword>
<evidence type="ECO:0000256" key="11">
    <source>
        <dbReference type="ARBA" id="ARBA00023286"/>
    </source>
</evidence>
<dbReference type="EMBL" id="JAHYIQ010000006">
    <property type="protein sequence ID" value="KAK1131333.1"/>
    <property type="molecule type" value="Genomic_DNA"/>
</dbReference>
<feature type="transmembrane region" description="Helical" evidence="13">
    <location>
        <begin position="982"/>
        <end position="1002"/>
    </location>
</feature>
<evidence type="ECO:0000256" key="7">
    <source>
        <dbReference type="ARBA" id="ARBA00023065"/>
    </source>
</evidence>
<evidence type="ECO:0000256" key="12">
    <source>
        <dbReference type="ARBA" id="ARBA00023303"/>
    </source>
</evidence>
<gene>
    <name evidence="17" type="ORF">K0M31_017620</name>
</gene>
<feature type="domain" description="Ionotropic glutamate receptor L-glutamate and glycine-binding" evidence="16">
    <location>
        <begin position="107"/>
        <end position="163"/>
    </location>
</feature>
<keyword evidence="5 13" id="KW-0812">Transmembrane</keyword>
<evidence type="ECO:0000259" key="16">
    <source>
        <dbReference type="SMART" id="SM00918"/>
    </source>
</evidence>
<evidence type="ECO:0000256" key="6">
    <source>
        <dbReference type="ARBA" id="ARBA00022989"/>
    </source>
</evidence>
<keyword evidence="3" id="KW-0813">Transport</keyword>
<accession>A0AA40G5P4</accession>
<dbReference type="SMART" id="SM00079">
    <property type="entry name" value="PBPe"/>
    <property type="match status" value="1"/>
</dbReference>
<evidence type="ECO:0000256" key="13">
    <source>
        <dbReference type="SAM" id="Phobius"/>
    </source>
</evidence>
<evidence type="ECO:0000259" key="15">
    <source>
        <dbReference type="SMART" id="SM00079"/>
    </source>
</evidence>
<evidence type="ECO:0000256" key="2">
    <source>
        <dbReference type="ARBA" id="ARBA00008685"/>
    </source>
</evidence>
<keyword evidence="14" id="KW-0732">Signal</keyword>